<dbReference type="CDD" id="cd05237">
    <property type="entry name" value="UDP_invert_4-6DH_SDR_e"/>
    <property type="match status" value="1"/>
</dbReference>
<feature type="transmembrane region" description="Helical" evidence="2">
    <location>
        <begin position="42"/>
        <end position="63"/>
    </location>
</feature>
<keyword evidence="5" id="KW-1185">Reference proteome</keyword>
<evidence type="ECO:0000313" key="5">
    <source>
        <dbReference type="Proteomes" id="UP000318102"/>
    </source>
</evidence>
<keyword evidence="2" id="KW-1133">Transmembrane helix</keyword>
<dbReference type="EMBL" id="VNJK01000001">
    <property type="protein sequence ID" value="TVX91792.1"/>
    <property type="molecule type" value="Genomic_DNA"/>
</dbReference>
<name>A0A559IVX2_9BACL</name>
<dbReference type="SUPFAM" id="SSF51735">
    <property type="entry name" value="NAD(P)-binding Rossmann-fold domains"/>
    <property type="match status" value="2"/>
</dbReference>
<keyword evidence="2" id="KW-0812">Transmembrane</keyword>
<dbReference type="PANTHER" id="PTHR43318:SF1">
    <property type="entry name" value="POLYSACCHARIDE BIOSYNTHESIS PROTEIN EPSC-RELATED"/>
    <property type="match status" value="1"/>
</dbReference>
<evidence type="ECO:0000256" key="1">
    <source>
        <dbReference type="ARBA" id="ARBA00007430"/>
    </source>
</evidence>
<dbReference type="Pfam" id="PF13727">
    <property type="entry name" value="CoA_binding_3"/>
    <property type="match status" value="1"/>
</dbReference>
<feature type="transmembrane region" description="Helical" evidence="2">
    <location>
        <begin position="144"/>
        <end position="162"/>
    </location>
</feature>
<dbReference type="PANTHER" id="PTHR43318">
    <property type="entry name" value="UDP-N-ACETYLGLUCOSAMINE 4,6-DEHYDRATASE"/>
    <property type="match status" value="1"/>
</dbReference>
<dbReference type="Gene3D" id="3.40.50.720">
    <property type="entry name" value="NAD(P)-binding Rossmann-like Domain"/>
    <property type="match status" value="2"/>
</dbReference>
<dbReference type="Pfam" id="PF02719">
    <property type="entry name" value="Polysacc_synt_2"/>
    <property type="match status" value="1"/>
</dbReference>
<evidence type="ECO:0000259" key="3">
    <source>
        <dbReference type="Pfam" id="PF02719"/>
    </source>
</evidence>
<organism evidence="4 5">
    <name type="scientific">Paenibacillus agilis</name>
    <dbReference type="NCBI Taxonomy" id="3020863"/>
    <lineage>
        <taxon>Bacteria</taxon>
        <taxon>Bacillati</taxon>
        <taxon>Bacillota</taxon>
        <taxon>Bacilli</taxon>
        <taxon>Bacillales</taxon>
        <taxon>Paenibacillaceae</taxon>
        <taxon>Paenibacillus</taxon>
    </lineage>
</organism>
<dbReference type="InterPro" id="IPR036291">
    <property type="entry name" value="NAD(P)-bd_dom_sf"/>
</dbReference>
<gene>
    <name evidence="4" type="ORF">FPZ44_01190</name>
</gene>
<feature type="transmembrane region" description="Helical" evidence="2">
    <location>
        <begin position="7"/>
        <end position="30"/>
    </location>
</feature>
<feature type="domain" description="Polysaccharide biosynthesis protein CapD-like" evidence="3">
    <location>
        <begin position="288"/>
        <end position="569"/>
    </location>
</feature>
<evidence type="ECO:0000313" key="4">
    <source>
        <dbReference type="EMBL" id="TVX91792.1"/>
    </source>
</evidence>
<keyword evidence="2" id="KW-0472">Membrane</keyword>
<feature type="transmembrane region" description="Helical" evidence="2">
    <location>
        <begin position="75"/>
        <end position="95"/>
    </location>
</feature>
<comment type="similarity">
    <text evidence="1">Belongs to the polysaccharide synthase family.</text>
</comment>
<dbReference type="OrthoDB" id="9803111at2"/>
<dbReference type="InterPro" id="IPR003869">
    <property type="entry name" value="Polysac_CapD-like"/>
</dbReference>
<accession>A0A559IVX2</accession>
<feature type="transmembrane region" description="Helical" evidence="2">
    <location>
        <begin position="101"/>
        <end position="123"/>
    </location>
</feature>
<protein>
    <submittedName>
        <fullName evidence="4">Polysaccharide biosynthesis protein</fullName>
    </submittedName>
</protein>
<comment type="caution">
    <text evidence="4">The sequence shown here is derived from an EMBL/GenBank/DDBJ whole genome shotgun (WGS) entry which is preliminary data.</text>
</comment>
<dbReference type="Proteomes" id="UP000318102">
    <property type="component" value="Unassembled WGS sequence"/>
</dbReference>
<dbReference type="AlphaFoldDB" id="A0A559IVX2"/>
<evidence type="ECO:0000256" key="2">
    <source>
        <dbReference type="SAM" id="Phobius"/>
    </source>
</evidence>
<dbReference type="RefSeq" id="WP_144986637.1">
    <property type="nucleotide sequence ID" value="NZ_VNJK01000001.1"/>
</dbReference>
<proteinExistence type="inferred from homology"/>
<reference evidence="4 5" key="1">
    <citation type="submission" date="2019-07" db="EMBL/GenBank/DDBJ databases">
        <authorList>
            <person name="Kim J."/>
        </authorList>
    </citation>
    <scope>NUCLEOTIDE SEQUENCE [LARGE SCALE GENOMIC DNA]</scope>
    <source>
        <strain evidence="4 5">N4</strain>
    </source>
</reference>
<dbReference type="InterPro" id="IPR051203">
    <property type="entry name" value="Polysaccharide_Synthase-Rel"/>
</dbReference>
<sequence length="646" mass="71854">MNKAKRLLVLMSLDAAVVSSSIVLAFYLQYGSEWKEQFMPHGMLFGGLTVVFSLASLYIGKLYHRVWQYASVGELYSIVKALCTSVLIAFCVTWLCLGGNMSVGIIFTLLETMLLGIGAIRFIRRLIQVRAGREHSKMKSERTRTLVVGAGSCGSLITREMLKQKSTFLEPMEPICIVDDDISKLHCEIHGVLVAGMLRDIPQLVKEYNVEVIVIAIPSLSMSQLKPIVDICIETKARVRMIPLLNDLIQGKVTINKISDVDIEVLLGREQIRLDMGHISTYLHEKTVLVTGAGGSIGSELCRQIAHFEPHALLLLGQGENSIYVIERELRSKYPRLKLETIIADVKDAARIDRIFATYEPQVVFHAAAHKHVPLMERNPTEAVKNNLFGTIHVALAAHRYGADRFVFISSDKAVNPTSVMGATKRAAEMYIQSLSKQSSTVFAAVRFGNVLGSRGSVIPLFKEQIQSGGPVTVTHPDMIRYFMTIPEAVQLVMQAGAFAEGGEVFVLDMGEPVKIVDLARAVIRLSGYEPEVDIPIVFTGIRPGEKLFEEMLTVEEGLNVTKHSRIFVGRPPIVPQQVLEEEVIAIKDILNEENPPIREALQRLIPTYMLPNEDGYTNQVAATMCMEQDEKKAVVDWREKKLSLV</sequence>